<accession>A0AAN6M524</accession>
<dbReference type="CDD" id="cd12148">
    <property type="entry name" value="fungal_TF_MHR"/>
    <property type="match status" value="1"/>
</dbReference>
<reference evidence="2 3" key="1">
    <citation type="submission" date="2021-02" db="EMBL/GenBank/DDBJ databases">
        <title>Genome assembly of Pseudopithomyces chartarum.</title>
        <authorList>
            <person name="Jauregui R."/>
            <person name="Singh J."/>
            <person name="Voisey C."/>
        </authorList>
    </citation>
    <scope>NUCLEOTIDE SEQUENCE [LARGE SCALE GENOMIC DNA]</scope>
    <source>
        <strain evidence="2 3">AGR01</strain>
    </source>
</reference>
<sequence length="681" mass="77425">MVDLLPFMPFSECNTERPKCGQFLGRNTPCEYEDTQKQAAHQKYEHLRKQQIAYEELLNQLIALPENESLNVFRRIRAGNHAGLLPFLPPPSHIDRDTSEANIGEVLNNALKQKHEQLEQQSRNTTELYRLLQHAPENGADELLGRIRHGMSPDHVPAFTGQLLSRRSPSPNQTNRSMMPPTDTSVEFELVSLHPNVYPSLSPLDVASLNLGLLGISSLRSFRRNRPNSPSKISNMSIPHTTSTLSSSKYIDARSGRIQMRRWSNVAISNELADRIISSYLVNDTPWWAFFNIDLFLDDFANGTNRFCSPLLVSSMLAWACQLYVYFESATSSLSSAFLQEASKRYNAVKHIDSLPTVAATAFLCVAWTTAGNDKKGMELLAENATMALRLHLIMSMSFRREPLAKSLPNFPIPGESSSNDPTSRPLPSYQEGYAFVCRLWAITFEMNYQYFYTGIVTLPATELLFHKLLAWADDLQEGARRGEHTSDAAFNVDIWFHIIIMDLFRPFSQLKPQPRLITFADTNATPAKIVKASVKQLKRLIYHFRATCQSANFSMHYQSSMLYLMNHILHDYTDKEAHFYFLICMRGYQNLARTHPFIRGVVQSVAAIAARLGTIVPQDAMKLIDKIEEEGQHIDRFNSFNPVDLYDHNPNATAETLEYLVNEFKNIKAIQSDNARFPEE</sequence>
<organism evidence="2 3">
    <name type="scientific">Pseudopithomyces chartarum</name>
    <dbReference type="NCBI Taxonomy" id="1892770"/>
    <lineage>
        <taxon>Eukaryota</taxon>
        <taxon>Fungi</taxon>
        <taxon>Dikarya</taxon>
        <taxon>Ascomycota</taxon>
        <taxon>Pezizomycotina</taxon>
        <taxon>Dothideomycetes</taxon>
        <taxon>Pleosporomycetidae</taxon>
        <taxon>Pleosporales</taxon>
        <taxon>Massarineae</taxon>
        <taxon>Didymosphaeriaceae</taxon>
        <taxon>Pseudopithomyces</taxon>
    </lineage>
</organism>
<comment type="caution">
    <text evidence="2">The sequence shown here is derived from an EMBL/GenBank/DDBJ whole genome shotgun (WGS) entry which is preliminary data.</text>
</comment>
<evidence type="ECO:0000313" key="2">
    <source>
        <dbReference type="EMBL" id="KAK3216535.1"/>
    </source>
</evidence>
<dbReference type="Proteomes" id="UP001280581">
    <property type="component" value="Unassembled WGS sequence"/>
</dbReference>
<name>A0AAN6M524_9PLEO</name>
<keyword evidence="3" id="KW-1185">Reference proteome</keyword>
<feature type="coiled-coil region" evidence="1">
    <location>
        <begin position="101"/>
        <end position="128"/>
    </location>
</feature>
<dbReference type="PANTHER" id="PTHR47256">
    <property type="entry name" value="ZN(II)2CYS6 TRANSCRIPTION FACTOR (EUROFUNG)-RELATED"/>
    <property type="match status" value="1"/>
</dbReference>
<keyword evidence="1" id="KW-0175">Coiled coil</keyword>
<protein>
    <recommendedName>
        <fullName evidence="4">Transcription factor domain-containing protein</fullName>
    </recommendedName>
</protein>
<dbReference type="InterPro" id="IPR053187">
    <property type="entry name" value="Notoamide_regulator"/>
</dbReference>
<dbReference type="PANTHER" id="PTHR47256:SF1">
    <property type="entry name" value="ZN(II)2CYS6 TRANSCRIPTION FACTOR (EUROFUNG)"/>
    <property type="match status" value="1"/>
</dbReference>
<dbReference type="AlphaFoldDB" id="A0AAN6M524"/>
<gene>
    <name evidence="2" type="ORF">GRF29_1g815</name>
</gene>
<evidence type="ECO:0000313" key="3">
    <source>
        <dbReference type="Proteomes" id="UP001280581"/>
    </source>
</evidence>
<evidence type="ECO:0000256" key="1">
    <source>
        <dbReference type="SAM" id="Coils"/>
    </source>
</evidence>
<proteinExistence type="predicted"/>
<evidence type="ECO:0008006" key="4">
    <source>
        <dbReference type="Google" id="ProtNLM"/>
    </source>
</evidence>
<dbReference type="EMBL" id="WVTA01000001">
    <property type="protein sequence ID" value="KAK3216535.1"/>
    <property type="molecule type" value="Genomic_DNA"/>
</dbReference>